<evidence type="ECO:0000256" key="14">
    <source>
        <dbReference type="ARBA" id="ARBA00023264"/>
    </source>
</evidence>
<dbReference type="GO" id="GO:0008654">
    <property type="term" value="P:phospholipid biosynthetic process"/>
    <property type="evidence" value="ECO:0007669"/>
    <property type="project" value="UniProtKB-KW"/>
</dbReference>
<comment type="subcellular location">
    <subcellularLocation>
        <location evidence="1">Cell membrane</location>
        <topology evidence="1">Multi-pass membrane protein</topology>
    </subcellularLocation>
</comment>
<feature type="binding site" evidence="17">
    <location>
        <position position="70"/>
    </location>
    <ligand>
        <name>ATP</name>
        <dbReference type="ChEBI" id="CHEBI:30616"/>
    </ligand>
</feature>
<dbReference type="GO" id="GO:0016301">
    <property type="term" value="F:kinase activity"/>
    <property type="evidence" value="ECO:0007669"/>
    <property type="project" value="UniProtKB-KW"/>
</dbReference>
<evidence type="ECO:0000256" key="19">
    <source>
        <dbReference type="SAM" id="Phobius"/>
    </source>
</evidence>
<comment type="caution">
    <text evidence="20">The sequence shown here is derived from an EMBL/GenBank/DDBJ whole genome shotgun (WGS) entry which is preliminary data.</text>
</comment>
<comment type="similarity">
    <text evidence="2">Belongs to the bacterial diacylglycerol kinase family.</text>
</comment>
<keyword evidence="10 19" id="KW-1133">Transmembrane helix</keyword>
<feature type="transmembrane region" description="Helical" evidence="19">
    <location>
        <begin position="90"/>
        <end position="115"/>
    </location>
</feature>
<proteinExistence type="inferred from homology"/>
<keyword evidence="18" id="KW-0460">Magnesium</keyword>
<feature type="active site" description="Proton acceptor" evidence="15">
    <location>
        <position position="63"/>
    </location>
</feature>
<dbReference type="InterPro" id="IPR000829">
    <property type="entry name" value="DAGK"/>
</dbReference>
<accession>A0A934J9W5</accession>
<keyword evidence="9 17" id="KW-0067">ATP-binding</keyword>
<dbReference type="PROSITE" id="PS01069">
    <property type="entry name" value="DAGK_PROKAR"/>
    <property type="match status" value="1"/>
</dbReference>
<dbReference type="AlphaFoldDB" id="A0A934J9W5"/>
<evidence type="ECO:0000256" key="16">
    <source>
        <dbReference type="PIRSR" id="PIRSR600829-2"/>
    </source>
</evidence>
<evidence type="ECO:0000256" key="13">
    <source>
        <dbReference type="ARBA" id="ARBA00023209"/>
    </source>
</evidence>
<dbReference type="RefSeq" id="WP_199020690.1">
    <property type="nucleotide sequence ID" value="NZ_JAELUP010000103.1"/>
</dbReference>
<evidence type="ECO:0000256" key="1">
    <source>
        <dbReference type="ARBA" id="ARBA00004651"/>
    </source>
</evidence>
<dbReference type="PANTHER" id="PTHR34299:SF1">
    <property type="entry name" value="DIACYLGLYCEROL KINASE"/>
    <property type="match status" value="1"/>
</dbReference>
<dbReference type="GO" id="GO:0005886">
    <property type="term" value="C:plasma membrane"/>
    <property type="evidence" value="ECO:0007669"/>
    <property type="project" value="UniProtKB-SubCell"/>
</dbReference>
<organism evidence="20 21">
    <name type="scientific">Paenibacillus roseus</name>
    <dbReference type="NCBI Taxonomy" id="2798579"/>
    <lineage>
        <taxon>Bacteria</taxon>
        <taxon>Bacillati</taxon>
        <taxon>Bacillota</taxon>
        <taxon>Bacilli</taxon>
        <taxon>Bacillales</taxon>
        <taxon>Paenibacillaceae</taxon>
        <taxon>Paenibacillus</taxon>
    </lineage>
</organism>
<evidence type="ECO:0000256" key="15">
    <source>
        <dbReference type="PIRSR" id="PIRSR600829-1"/>
    </source>
</evidence>
<dbReference type="Pfam" id="PF01219">
    <property type="entry name" value="DAGK_prokar"/>
    <property type="match status" value="1"/>
</dbReference>
<protein>
    <submittedName>
        <fullName evidence="20">Diacylglycerol kinase family protein</fullName>
    </submittedName>
</protein>
<comment type="cofactor">
    <cofactor evidence="18">
        <name>Mg(2+)</name>
        <dbReference type="ChEBI" id="CHEBI:18420"/>
    </cofactor>
    <text evidence="18">Mn(2+), Zn(2+), Cd(2+) and Co(2+) support activity to lesser extents.</text>
</comment>
<keyword evidence="7 17" id="KW-0547">Nucleotide-binding</keyword>
<keyword evidence="8 20" id="KW-0418">Kinase</keyword>
<dbReference type="InterPro" id="IPR033717">
    <property type="entry name" value="UDPK"/>
</dbReference>
<keyword evidence="11" id="KW-0443">Lipid metabolism</keyword>
<keyword evidence="4" id="KW-0444">Lipid biosynthesis</keyword>
<evidence type="ECO:0000256" key="11">
    <source>
        <dbReference type="ARBA" id="ARBA00023098"/>
    </source>
</evidence>
<keyword evidence="18" id="KW-0479">Metal-binding</keyword>
<dbReference type="EMBL" id="JAELUP010000103">
    <property type="protein sequence ID" value="MBJ6363112.1"/>
    <property type="molecule type" value="Genomic_DNA"/>
</dbReference>
<evidence type="ECO:0000313" key="21">
    <source>
        <dbReference type="Proteomes" id="UP000640274"/>
    </source>
</evidence>
<evidence type="ECO:0000256" key="12">
    <source>
        <dbReference type="ARBA" id="ARBA00023136"/>
    </source>
</evidence>
<feature type="binding site" evidence="18">
    <location>
        <position position="70"/>
    </location>
    <ligand>
        <name>a divalent metal cation</name>
        <dbReference type="ChEBI" id="CHEBI:60240"/>
    </ligand>
</feature>
<evidence type="ECO:0000256" key="6">
    <source>
        <dbReference type="ARBA" id="ARBA00022692"/>
    </source>
</evidence>
<evidence type="ECO:0000256" key="9">
    <source>
        <dbReference type="ARBA" id="ARBA00022840"/>
    </source>
</evidence>
<keyword evidence="14" id="KW-1208">Phospholipid metabolism</keyword>
<dbReference type="Proteomes" id="UP000640274">
    <property type="component" value="Unassembled WGS sequence"/>
</dbReference>
<evidence type="ECO:0000256" key="5">
    <source>
        <dbReference type="ARBA" id="ARBA00022679"/>
    </source>
</evidence>
<keyword evidence="6 19" id="KW-0812">Transmembrane</keyword>
<evidence type="ECO:0000256" key="10">
    <source>
        <dbReference type="ARBA" id="ARBA00022989"/>
    </source>
</evidence>
<evidence type="ECO:0000256" key="2">
    <source>
        <dbReference type="ARBA" id="ARBA00005967"/>
    </source>
</evidence>
<name>A0A934J9W5_9BACL</name>
<feature type="binding site" evidence="17">
    <location>
        <position position="3"/>
    </location>
    <ligand>
        <name>ATP</name>
        <dbReference type="ChEBI" id="CHEBI:30616"/>
    </ligand>
</feature>
<keyword evidence="5" id="KW-0808">Transferase</keyword>
<keyword evidence="21" id="KW-1185">Reference proteome</keyword>
<evidence type="ECO:0000256" key="7">
    <source>
        <dbReference type="ARBA" id="ARBA00022741"/>
    </source>
</evidence>
<evidence type="ECO:0000256" key="8">
    <source>
        <dbReference type="ARBA" id="ARBA00022777"/>
    </source>
</evidence>
<dbReference type="CDD" id="cd14265">
    <property type="entry name" value="UDPK_IM_like"/>
    <property type="match status" value="1"/>
</dbReference>
<feature type="binding site" evidence="16">
    <location>
        <position position="3"/>
    </location>
    <ligand>
        <name>substrate</name>
    </ligand>
</feature>
<evidence type="ECO:0000313" key="20">
    <source>
        <dbReference type="EMBL" id="MBJ6363112.1"/>
    </source>
</evidence>
<evidence type="ECO:0000256" key="4">
    <source>
        <dbReference type="ARBA" id="ARBA00022516"/>
    </source>
</evidence>
<reference evidence="20" key="1">
    <citation type="submission" date="2020-12" db="EMBL/GenBank/DDBJ databases">
        <authorList>
            <person name="Huq M.A."/>
        </authorList>
    </citation>
    <scope>NUCLEOTIDE SEQUENCE</scope>
    <source>
        <strain evidence="20">MAHUQ-46</strain>
    </source>
</reference>
<feature type="binding site" evidence="16">
    <location>
        <position position="63"/>
    </location>
    <ligand>
        <name>substrate</name>
    </ligand>
</feature>
<feature type="transmembrane region" description="Helical" evidence="19">
    <location>
        <begin position="50"/>
        <end position="69"/>
    </location>
</feature>
<keyword evidence="3" id="KW-1003">Cell membrane</keyword>
<keyword evidence="12 19" id="KW-0472">Membrane</keyword>
<feature type="transmembrane region" description="Helical" evidence="19">
    <location>
        <begin position="27"/>
        <end position="44"/>
    </location>
</feature>
<dbReference type="Gene3D" id="1.10.287.3610">
    <property type="match status" value="1"/>
</dbReference>
<dbReference type="GO" id="GO:0046872">
    <property type="term" value="F:metal ion binding"/>
    <property type="evidence" value="ECO:0007669"/>
    <property type="project" value="UniProtKB-KW"/>
</dbReference>
<keyword evidence="13" id="KW-0594">Phospholipid biosynthesis</keyword>
<dbReference type="GO" id="GO:0005524">
    <property type="term" value="F:ATP binding"/>
    <property type="evidence" value="ECO:0007669"/>
    <property type="project" value="UniProtKB-KW"/>
</dbReference>
<dbReference type="InterPro" id="IPR036945">
    <property type="entry name" value="DAGK_sf"/>
</dbReference>
<feature type="binding site" evidence="17">
    <location>
        <begin position="88"/>
        <end position="89"/>
    </location>
    <ligand>
        <name>ATP</name>
        <dbReference type="ChEBI" id="CHEBI:30616"/>
    </ligand>
</feature>
<evidence type="ECO:0000256" key="17">
    <source>
        <dbReference type="PIRSR" id="PIRSR600829-3"/>
    </source>
</evidence>
<dbReference type="PANTHER" id="PTHR34299">
    <property type="entry name" value="DIACYLGLYCEROL KINASE"/>
    <property type="match status" value="1"/>
</dbReference>
<sequence length="122" mass="12950">MNRFLRSFGCAVSGIVFTVRTQRHMRFHIGAAAVVFLLAALLGLQAVEWAIIVGISVLVMVLEIVNTAIEKTVDLHMPTVHPLAKAAKDAAAGAVLLAAIASVIIGVIILGPPLYKLLFHVS</sequence>
<gene>
    <name evidence="20" type="ORF">JFN88_18065</name>
</gene>
<evidence type="ECO:0000256" key="3">
    <source>
        <dbReference type="ARBA" id="ARBA00022475"/>
    </source>
</evidence>
<evidence type="ECO:0000256" key="18">
    <source>
        <dbReference type="PIRSR" id="PIRSR600829-4"/>
    </source>
</evidence>